<dbReference type="Gene3D" id="1.10.3720.10">
    <property type="entry name" value="MetI-like"/>
    <property type="match status" value="1"/>
</dbReference>
<feature type="transmembrane region" description="Helical" evidence="7">
    <location>
        <begin position="250"/>
        <end position="271"/>
    </location>
</feature>
<evidence type="ECO:0000256" key="4">
    <source>
        <dbReference type="ARBA" id="ARBA00022692"/>
    </source>
</evidence>
<feature type="transmembrane region" description="Helical" evidence="7">
    <location>
        <begin position="291"/>
        <end position="314"/>
    </location>
</feature>
<comment type="similarity">
    <text evidence="7">Belongs to the binding-protein-dependent transport system permease family.</text>
</comment>
<name>A0AAE4CB34_9ACTN</name>
<gene>
    <name evidence="9" type="ORF">J2S41_001983</name>
</gene>
<dbReference type="EMBL" id="JAVDYB010000001">
    <property type="protein sequence ID" value="MDR7275205.1"/>
    <property type="molecule type" value="Genomic_DNA"/>
</dbReference>
<sequence length="328" mass="34542">MIFILRRLGGMLGVLFVVSLLTYTLLIAAPSDPALMSCGRPCTPDRLADARAFMGYDEPLLAQYLSFLGGIATGRTFGSGAAAVECAAPCFGYSFRLGEPVTELIAERAPVTFSVAIGAAVLWLLLGVAAGTISAVRRGSLLDRAAMTLSVAAVSAPAYLVGLIGLLIFGFTLNMVPVSGYVPLTEDPVRWAWHLILPWLVLALISAAVYARLTRTQLLEVLSEDFVRTARAKGLREGAVLRRHGLRNTLVPIVTYFGLDLGSLLGGAVLTERVFSLPGLGSLLIDAYGNADLPVIIGVTLFAAAVIVAANAAVDVAHGLLDPRVTHV</sequence>
<protein>
    <submittedName>
        <fullName evidence="9">Peptide/nickel transport system permease protein</fullName>
    </submittedName>
</protein>
<dbReference type="InterPro" id="IPR035906">
    <property type="entry name" value="MetI-like_sf"/>
</dbReference>
<evidence type="ECO:0000256" key="6">
    <source>
        <dbReference type="ARBA" id="ARBA00023136"/>
    </source>
</evidence>
<dbReference type="PANTHER" id="PTHR43163:SF6">
    <property type="entry name" value="DIPEPTIDE TRANSPORT SYSTEM PERMEASE PROTEIN DPPB-RELATED"/>
    <property type="match status" value="1"/>
</dbReference>
<dbReference type="PROSITE" id="PS50928">
    <property type="entry name" value="ABC_TM1"/>
    <property type="match status" value="1"/>
</dbReference>
<accession>A0AAE4CB34</accession>
<evidence type="ECO:0000256" key="5">
    <source>
        <dbReference type="ARBA" id="ARBA00022989"/>
    </source>
</evidence>
<comment type="subcellular location">
    <subcellularLocation>
        <location evidence="1 7">Cell membrane</location>
        <topology evidence="1 7">Multi-pass membrane protein</topology>
    </subcellularLocation>
</comment>
<dbReference type="InterPro" id="IPR000515">
    <property type="entry name" value="MetI-like"/>
</dbReference>
<organism evidence="9 10">
    <name type="scientific">Catenuloplanes atrovinosus</name>
    <dbReference type="NCBI Taxonomy" id="137266"/>
    <lineage>
        <taxon>Bacteria</taxon>
        <taxon>Bacillati</taxon>
        <taxon>Actinomycetota</taxon>
        <taxon>Actinomycetes</taxon>
        <taxon>Micromonosporales</taxon>
        <taxon>Micromonosporaceae</taxon>
        <taxon>Catenuloplanes</taxon>
    </lineage>
</organism>
<dbReference type="GO" id="GO:0055085">
    <property type="term" value="P:transmembrane transport"/>
    <property type="evidence" value="ECO:0007669"/>
    <property type="project" value="InterPro"/>
</dbReference>
<keyword evidence="3" id="KW-1003">Cell membrane</keyword>
<dbReference type="Pfam" id="PF00528">
    <property type="entry name" value="BPD_transp_1"/>
    <property type="match status" value="1"/>
</dbReference>
<feature type="transmembrane region" description="Helical" evidence="7">
    <location>
        <begin position="191"/>
        <end position="211"/>
    </location>
</feature>
<dbReference type="RefSeq" id="WP_310365884.1">
    <property type="nucleotide sequence ID" value="NZ_JAVDYB010000001.1"/>
</dbReference>
<evidence type="ECO:0000256" key="7">
    <source>
        <dbReference type="RuleBase" id="RU363032"/>
    </source>
</evidence>
<dbReference type="AlphaFoldDB" id="A0AAE4CB34"/>
<feature type="transmembrane region" description="Helical" evidence="7">
    <location>
        <begin position="113"/>
        <end position="136"/>
    </location>
</feature>
<feature type="transmembrane region" description="Helical" evidence="7">
    <location>
        <begin position="148"/>
        <end position="171"/>
    </location>
</feature>
<evidence type="ECO:0000256" key="2">
    <source>
        <dbReference type="ARBA" id="ARBA00022448"/>
    </source>
</evidence>
<keyword evidence="6 7" id="KW-0472">Membrane</keyword>
<dbReference type="Proteomes" id="UP001183643">
    <property type="component" value="Unassembled WGS sequence"/>
</dbReference>
<evidence type="ECO:0000313" key="10">
    <source>
        <dbReference type="Proteomes" id="UP001183643"/>
    </source>
</evidence>
<proteinExistence type="inferred from homology"/>
<evidence type="ECO:0000313" key="9">
    <source>
        <dbReference type="EMBL" id="MDR7275205.1"/>
    </source>
</evidence>
<dbReference type="PANTHER" id="PTHR43163">
    <property type="entry name" value="DIPEPTIDE TRANSPORT SYSTEM PERMEASE PROTEIN DPPB-RELATED"/>
    <property type="match status" value="1"/>
</dbReference>
<evidence type="ECO:0000259" key="8">
    <source>
        <dbReference type="PROSITE" id="PS50928"/>
    </source>
</evidence>
<keyword evidence="10" id="KW-1185">Reference proteome</keyword>
<dbReference type="GO" id="GO:0005886">
    <property type="term" value="C:plasma membrane"/>
    <property type="evidence" value="ECO:0007669"/>
    <property type="project" value="UniProtKB-SubCell"/>
</dbReference>
<keyword evidence="4 7" id="KW-0812">Transmembrane</keyword>
<keyword evidence="2 7" id="KW-0813">Transport</keyword>
<reference evidence="9" key="1">
    <citation type="submission" date="2023-07" db="EMBL/GenBank/DDBJ databases">
        <title>Sequencing the genomes of 1000 actinobacteria strains.</title>
        <authorList>
            <person name="Klenk H.-P."/>
        </authorList>
    </citation>
    <scope>NUCLEOTIDE SEQUENCE</scope>
    <source>
        <strain evidence="9">DSM 44707</strain>
    </source>
</reference>
<dbReference type="CDD" id="cd06261">
    <property type="entry name" value="TM_PBP2"/>
    <property type="match status" value="1"/>
</dbReference>
<evidence type="ECO:0000256" key="3">
    <source>
        <dbReference type="ARBA" id="ARBA00022475"/>
    </source>
</evidence>
<keyword evidence="5 7" id="KW-1133">Transmembrane helix</keyword>
<evidence type="ECO:0000256" key="1">
    <source>
        <dbReference type="ARBA" id="ARBA00004651"/>
    </source>
</evidence>
<dbReference type="SUPFAM" id="SSF161098">
    <property type="entry name" value="MetI-like"/>
    <property type="match status" value="1"/>
</dbReference>
<feature type="domain" description="ABC transmembrane type-1" evidence="8">
    <location>
        <begin position="109"/>
        <end position="318"/>
    </location>
</feature>
<dbReference type="Pfam" id="PF19300">
    <property type="entry name" value="BPD_transp_1_N"/>
    <property type="match status" value="1"/>
</dbReference>
<dbReference type="InterPro" id="IPR045621">
    <property type="entry name" value="BPD_transp_1_N"/>
</dbReference>
<comment type="caution">
    <text evidence="9">The sequence shown here is derived from an EMBL/GenBank/DDBJ whole genome shotgun (WGS) entry which is preliminary data.</text>
</comment>